<keyword evidence="1" id="KW-0732">Signal</keyword>
<dbReference type="SUPFAM" id="SSF56601">
    <property type="entry name" value="beta-lactamase/transpeptidase-like"/>
    <property type="match status" value="1"/>
</dbReference>
<dbReference type="KEGG" id="smiz:4412673_00863"/>
<dbReference type="Pfam" id="PF00144">
    <property type="entry name" value="Beta-lactamase"/>
    <property type="match status" value="1"/>
</dbReference>
<dbReference type="EMBL" id="LT906468">
    <property type="protein sequence ID" value="SNV43814.1"/>
    <property type="molecule type" value="Genomic_DNA"/>
</dbReference>
<gene>
    <name evidence="3" type="primary">nylB'</name>
    <name evidence="3" type="ORF">SAMEA4412673_00863</name>
</gene>
<evidence type="ECO:0000313" key="4">
    <source>
        <dbReference type="Proteomes" id="UP000215355"/>
    </source>
</evidence>
<reference evidence="3 4" key="1">
    <citation type="submission" date="2017-06" db="EMBL/GenBank/DDBJ databases">
        <authorList>
            <consortium name="Pathogen Informatics"/>
        </authorList>
    </citation>
    <scope>NUCLEOTIDE SEQUENCE [LARGE SCALE GENOMIC DNA]</scope>
    <source>
        <strain evidence="3 4">NCTC12149</strain>
    </source>
</reference>
<dbReference type="InterPro" id="IPR001466">
    <property type="entry name" value="Beta-lactam-related"/>
</dbReference>
<accession>A0AAJ4X9C0</accession>
<dbReference type="PANTHER" id="PTHR43283">
    <property type="entry name" value="BETA-LACTAMASE-RELATED"/>
    <property type="match status" value="1"/>
</dbReference>
<dbReference type="AlphaFoldDB" id="A0AAJ4X9C0"/>
<keyword evidence="3" id="KW-0378">Hydrolase</keyword>
<name>A0AAJ4X9C0_9SPHI</name>
<dbReference type="RefSeq" id="WP_093098715.1">
    <property type="nucleotide sequence ID" value="NZ_FNGK01000003.1"/>
</dbReference>
<dbReference type="InterPro" id="IPR050789">
    <property type="entry name" value="Diverse_Enzym_Activities"/>
</dbReference>
<feature type="domain" description="Beta-lactamase-related" evidence="2">
    <location>
        <begin position="122"/>
        <end position="406"/>
    </location>
</feature>
<dbReference type="InterPro" id="IPR012338">
    <property type="entry name" value="Beta-lactam/transpept-like"/>
</dbReference>
<organism evidence="3 4">
    <name type="scientific">Sphingobacterium mizutaii</name>
    <dbReference type="NCBI Taxonomy" id="1010"/>
    <lineage>
        <taxon>Bacteria</taxon>
        <taxon>Pseudomonadati</taxon>
        <taxon>Bacteroidota</taxon>
        <taxon>Sphingobacteriia</taxon>
        <taxon>Sphingobacteriales</taxon>
        <taxon>Sphingobacteriaceae</taxon>
        <taxon>Sphingobacterium</taxon>
    </lineage>
</organism>
<sequence length="432" mass="48048">MKKLLICLVNLSICTTLSAQNHLTAEQSDPKLMGWMKGFPPAKDSTLSLFDGSFFQFPGLRYSVCHMREFMPTKVVQATQNDRYDFESDVDAELDKVTFVPLGEKSPVTFEESLSKNYADGIIVLHKGKIVYEKYFAELDQEGTHAVMSVSKTFTGTLGASLVAEGILDENKLVQDYVPELKNSAFGDATVRQVLDMTTSLDYSEDYADPNADIWVFSAAGNPVPVPKDYKGPTNYYEFLETVKKAGKHGEAFGYKTINTDAMGWIISRATGKSIPELLSEKIWKPIGAHHDGYYQIDRSGIAFAGGGFNANLRDLAMFGEMIRNNGQFNGKQVLKKEVIDDIRKGGKKSDFAKAGYTNLKNWSYRNMWWISNNKNGAFCARGVHGQTIYIDPTAEMVLVRLASHPIASNTANDPYSLPAYDAVANYLLNKK</sequence>
<dbReference type="PANTHER" id="PTHR43283:SF7">
    <property type="entry name" value="BETA-LACTAMASE-RELATED DOMAIN-CONTAINING PROTEIN"/>
    <property type="match status" value="1"/>
</dbReference>
<dbReference type="Proteomes" id="UP000215355">
    <property type="component" value="Chromosome 1"/>
</dbReference>
<proteinExistence type="predicted"/>
<dbReference type="Gene3D" id="3.40.710.10">
    <property type="entry name" value="DD-peptidase/beta-lactamase superfamily"/>
    <property type="match status" value="1"/>
</dbReference>
<feature type="chain" id="PRO_5042497997" evidence="1">
    <location>
        <begin position="20"/>
        <end position="432"/>
    </location>
</feature>
<dbReference type="GO" id="GO:0019875">
    <property type="term" value="F:6-aminohexanoate-dimer hydrolase activity"/>
    <property type="evidence" value="ECO:0007669"/>
    <property type="project" value="UniProtKB-EC"/>
</dbReference>
<feature type="signal peptide" evidence="1">
    <location>
        <begin position="1"/>
        <end position="19"/>
    </location>
</feature>
<dbReference type="EC" id="3.5.1.46" evidence="3"/>
<evidence type="ECO:0000256" key="1">
    <source>
        <dbReference type="SAM" id="SignalP"/>
    </source>
</evidence>
<evidence type="ECO:0000259" key="2">
    <source>
        <dbReference type="Pfam" id="PF00144"/>
    </source>
</evidence>
<protein>
    <submittedName>
        <fullName evidence="3">6-aminohexanoate-dimer hydrolase</fullName>
        <ecNumber evidence="3">3.5.1.46</ecNumber>
    </submittedName>
</protein>
<evidence type="ECO:0000313" key="3">
    <source>
        <dbReference type="EMBL" id="SNV43814.1"/>
    </source>
</evidence>